<comment type="caution">
    <text evidence="1">The sequence shown here is derived from an EMBL/GenBank/DDBJ whole genome shotgun (WGS) entry which is preliminary data.</text>
</comment>
<protein>
    <submittedName>
        <fullName evidence="1">Uncharacterized protein</fullName>
    </submittedName>
</protein>
<dbReference type="AlphaFoldDB" id="A0A9D4LCQ1"/>
<reference evidence="1" key="1">
    <citation type="journal article" date="2019" name="bioRxiv">
        <title>The Genome of the Zebra Mussel, Dreissena polymorpha: A Resource for Invasive Species Research.</title>
        <authorList>
            <person name="McCartney M.A."/>
            <person name="Auch B."/>
            <person name="Kono T."/>
            <person name="Mallez S."/>
            <person name="Zhang Y."/>
            <person name="Obille A."/>
            <person name="Becker A."/>
            <person name="Abrahante J.E."/>
            <person name="Garbe J."/>
            <person name="Badalamenti J.P."/>
            <person name="Herman A."/>
            <person name="Mangelson H."/>
            <person name="Liachko I."/>
            <person name="Sullivan S."/>
            <person name="Sone E.D."/>
            <person name="Koren S."/>
            <person name="Silverstein K.A.T."/>
            <person name="Beckman K.B."/>
            <person name="Gohl D.M."/>
        </authorList>
    </citation>
    <scope>NUCLEOTIDE SEQUENCE</scope>
    <source>
        <strain evidence="1">Duluth1</strain>
        <tissue evidence="1">Whole animal</tissue>
    </source>
</reference>
<proteinExistence type="predicted"/>
<name>A0A9D4LCQ1_DREPO</name>
<sequence length="126" mass="14349">METVDEDGKIVTDNKSVLKFWEREFQKRFDKAEACEGANFDEQFYEEVKKFKLELEQQFTEAENVNDDNSNPMLNTTISIAVVIKALSNCKNGKACGEDSLPYEVFKMKVHTICSPNCSTNVLHLG</sequence>
<organism evidence="1 2">
    <name type="scientific">Dreissena polymorpha</name>
    <name type="common">Zebra mussel</name>
    <name type="synonym">Mytilus polymorpha</name>
    <dbReference type="NCBI Taxonomy" id="45954"/>
    <lineage>
        <taxon>Eukaryota</taxon>
        <taxon>Metazoa</taxon>
        <taxon>Spiralia</taxon>
        <taxon>Lophotrochozoa</taxon>
        <taxon>Mollusca</taxon>
        <taxon>Bivalvia</taxon>
        <taxon>Autobranchia</taxon>
        <taxon>Heteroconchia</taxon>
        <taxon>Euheterodonta</taxon>
        <taxon>Imparidentia</taxon>
        <taxon>Neoheterodontei</taxon>
        <taxon>Myida</taxon>
        <taxon>Dreissenoidea</taxon>
        <taxon>Dreissenidae</taxon>
        <taxon>Dreissena</taxon>
    </lineage>
</organism>
<keyword evidence="2" id="KW-1185">Reference proteome</keyword>
<dbReference type="Proteomes" id="UP000828390">
    <property type="component" value="Unassembled WGS sequence"/>
</dbReference>
<accession>A0A9D4LCQ1</accession>
<evidence type="ECO:0000313" key="1">
    <source>
        <dbReference type="EMBL" id="KAH3856073.1"/>
    </source>
</evidence>
<reference evidence="1" key="2">
    <citation type="submission" date="2020-11" db="EMBL/GenBank/DDBJ databases">
        <authorList>
            <person name="McCartney M.A."/>
            <person name="Auch B."/>
            <person name="Kono T."/>
            <person name="Mallez S."/>
            <person name="Becker A."/>
            <person name="Gohl D.M."/>
            <person name="Silverstein K.A.T."/>
            <person name="Koren S."/>
            <person name="Bechman K.B."/>
            <person name="Herman A."/>
            <person name="Abrahante J.E."/>
            <person name="Garbe J."/>
        </authorList>
    </citation>
    <scope>NUCLEOTIDE SEQUENCE</scope>
    <source>
        <strain evidence="1">Duluth1</strain>
        <tissue evidence="1">Whole animal</tissue>
    </source>
</reference>
<gene>
    <name evidence="1" type="ORF">DPMN_098653</name>
</gene>
<evidence type="ECO:0000313" key="2">
    <source>
        <dbReference type="Proteomes" id="UP000828390"/>
    </source>
</evidence>
<dbReference type="EMBL" id="JAIWYP010000003">
    <property type="protein sequence ID" value="KAH3856073.1"/>
    <property type="molecule type" value="Genomic_DNA"/>
</dbReference>